<keyword evidence="4" id="KW-0418">Kinase</keyword>
<dbReference type="Gene3D" id="3.30.565.10">
    <property type="entry name" value="Histidine kinase-like ATPase, C-terminal domain"/>
    <property type="match status" value="1"/>
</dbReference>
<dbReference type="PANTHER" id="PTHR43711">
    <property type="entry name" value="TWO-COMPONENT HISTIDINE KINASE"/>
    <property type="match status" value="1"/>
</dbReference>
<dbReference type="GO" id="GO:0004673">
    <property type="term" value="F:protein histidine kinase activity"/>
    <property type="evidence" value="ECO:0007669"/>
    <property type="project" value="UniProtKB-EC"/>
</dbReference>
<evidence type="ECO:0000256" key="4">
    <source>
        <dbReference type="ARBA" id="ARBA00022777"/>
    </source>
</evidence>
<dbReference type="InterPro" id="IPR036890">
    <property type="entry name" value="HATPase_C_sf"/>
</dbReference>
<dbReference type="EC" id="2.7.13.3" evidence="2"/>
<dbReference type="SMART" id="SM00387">
    <property type="entry name" value="HATPase_c"/>
    <property type="match status" value="1"/>
</dbReference>
<dbReference type="InterPro" id="IPR003594">
    <property type="entry name" value="HATPase_dom"/>
</dbReference>
<keyword evidence="5" id="KW-0902">Two-component regulatory system</keyword>
<evidence type="ECO:0000256" key="3">
    <source>
        <dbReference type="ARBA" id="ARBA00022679"/>
    </source>
</evidence>
<dbReference type="PRINTS" id="PR00344">
    <property type="entry name" value="BCTRLSENSOR"/>
</dbReference>
<protein>
    <recommendedName>
        <fullName evidence="2">histidine kinase</fullName>
        <ecNumber evidence="2">2.7.13.3</ecNumber>
    </recommendedName>
</protein>
<accession>A0A0Q4B6D4</accession>
<dbReference type="InterPro" id="IPR050736">
    <property type="entry name" value="Sensor_HK_Regulatory"/>
</dbReference>
<dbReference type="PATRIC" id="fig|1702214.3.peg.1600"/>
<keyword evidence="8" id="KW-1185">Reference proteome</keyword>
<proteinExistence type="predicted"/>
<keyword evidence="3" id="KW-0808">Transferase</keyword>
<dbReference type="PROSITE" id="PS50109">
    <property type="entry name" value="HIS_KIN"/>
    <property type="match status" value="1"/>
</dbReference>
<dbReference type="CDD" id="cd00075">
    <property type="entry name" value="HATPase"/>
    <property type="match status" value="1"/>
</dbReference>
<dbReference type="Proteomes" id="UP000054172">
    <property type="component" value="Unassembled WGS sequence"/>
</dbReference>
<dbReference type="SUPFAM" id="SSF55874">
    <property type="entry name" value="ATPase domain of HSP90 chaperone/DNA topoisomerase II/histidine kinase"/>
    <property type="match status" value="1"/>
</dbReference>
<sequence>MAYYCGQVTLLINLLGWARMHLDQIRYSPQLFDLEPVVTDVLQTYATIAASKGITINTSIQKNTLVYADRDMVALAVRNVLEDNAIKFTPTGGSIALACQPGEAGTTVSIKDSGAGMPSQVVEAIRAKQSSVEAGFGTNGEKGTGIGLGLVRDLLGQNGSTLNITSSPGEGTEIAFTLKGIAVE</sequence>
<evidence type="ECO:0000313" key="8">
    <source>
        <dbReference type="Proteomes" id="UP000054172"/>
    </source>
</evidence>
<feature type="domain" description="Histidine kinase" evidence="6">
    <location>
        <begin position="1"/>
        <end position="182"/>
    </location>
</feature>
<dbReference type="Pfam" id="PF02518">
    <property type="entry name" value="HATPase_c"/>
    <property type="match status" value="1"/>
</dbReference>
<name>A0A0Q4B6D4_9BACT</name>
<evidence type="ECO:0000259" key="6">
    <source>
        <dbReference type="PROSITE" id="PS50109"/>
    </source>
</evidence>
<dbReference type="STRING" id="1702214.AL399_08185"/>
<organism evidence="7 8">
    <name type="scientific">Candidatus [Bacteroides] periocalifornicus</name>
    <dbReference type="NCBI Taxonomy" id="1702214"/>
    <lineage>
        <taxon>Bacteria</taxon>
        <taxon>Pseudomonadati</taxon>
        <taxon>Bacteroidota</taxon>
    </lineage>
</organism>
<comment type="caution">
    <text evidence="7">The sequence shown here is derived from an EMBL/GenBank/DDBJ whole genome shotgun (WGS) entry which is preliminary data.</text>
</comment>
<dbReference type="InterPro" id="IPR005467">
    <property type="entry name" value="His_kinase_dom"/>
</dbReference>
<evidence type="ECO:0000256" key="1">
    <source>
        <dbReference type="ARBA" id="ARBA00000085"/>
    </source>
</evidence>
<dbReference type="GO" id="GO:0000160">
    <property type="term" value="P:phosphorelay signal transduction system"/>
    <property type="evidence" value="ECO:0007669"/>
    <property type="project" value="UniProtKB-KW"/>
</dbReference>
<comment type="catalytic activity">
    <reaction evidence="1">
        <text>ATP + protein L-histidine = ADP + protein N-phospho-L-histidine.</text>
        <dbReference type="EC" id="2.7.13.3"/>
    </reaction>
</comment>
<evidence type="ECO:0000256" key="2">
    <source>
        <dbReference type="ARBA" id="ARBA00012438"/>
    </source>
</evidence>
<reference evidence="7" key="1">
    <citation type="submission" date="2015-08" db="EMBL/GenBank/DDBJ databases">
        <title>Candidatus Bacteriodes Periocalifornicus.</title>
        <authorList>
            <person name="McLean J.S."/>
            <person name="Kelley S."/>
        </authorList>
    </citation>
    <scope>NUCLEOTIDE SEQUENCE [LARGE SCALE GENOMIC DNA]</scope>
    <source>
        <strain evidence="7">12B</strain>
    </source>
</reference>
<evidence type="ECO:0000256" key="5">
    <source>
        <dbReference type="ARBA" id="ARBA00023012"/>
    </source>
</evidence>
<dbReference type="EMBL" id="LIIK01000049">
    <property type="protein sequence ID" value="KQM08292.1"/>
    <property type="molecule type" value="Genomic_DNA"/>
</dbReference>
<dbReference type="InterPro" id="IPR004358">
    <property type="entry name" value="Sig_transdc_His_kin-like_C"/>
</dbReference>
<gene>
    <name evidence="7" type="ORF">AL399_08185</name>
</gene>
<dbReference type="PANTHER" id="PTHR43711:SF1">
    <property type="entry name" value="HISTIDINE KINASE 1"/>
    <property type="match status" value="1"/>
</dbReference>
<evidence type="ECO:0000313" key="7">
    <source>
        <dbReference type="EMBL" id="KQM08292.1"/>
    </source>
</evidence>
<dbReference type="AlphaFoldDB" id="A0A0Q4B6D4"/>